<evidence type="ECO:0000256" key="8">
    <source>
        <dbReference type="ARBA" id="ARBA00022989"/>
    </source>
</evidence>
<dbReference type="OrthoDB" id="9776324at2"/>
<feature type="transmembrane region" description="Helical" evidence="12">
    <location>
        <begin position="417"/>
        <end position="439"/>
    </location>
</feature>
<dbReference type="InterPro" id="IPR050222">
    <property type="entry name" value="MATE_MdtK"/>
</dbReference>
<dbReference type="PIRSF" id="PIRSF006603">
    <property type="entry name" value="DinF"/>
    <property type="match status" value="1"/>
</dbReference>
<evidence type="ECO:0000256" key="9">
    <source>
        <dbReference type="ARBA" id="ARBA00023065"/>
    </source>
</evidence>
<keyword evidence="5" id="KW-0050">Antiport</keyword>
<evidence type="ECO:0000256" key="12">
    <source>
        <dbReference type="SAM" id="Phobius"/>
    </source>
</evidence>
<feature type="transmembrane region" description="Helical" evidence="12">
    <location>
        <begin position="131"/>
        <end position="153"/>
    </location>
</feature>
<evidence type="ECO:0000256" key="6">
    <source>
        <dbReference type="ARBA" id="ARBA00022475"/>
    </source>
</evidence>
<proteinExistence type="predicted"/>
<dbReference type="CDD" id="cd13137">
    <property type="entry name" value="MATE_NorM_like"/>
    <property type="match status" value="1"/>
</dbReference>
<feature type="transmembrane region" description="Helical" evidence="12">
    <location>
        <begin position="53"/>
        <end position="74"/>
    </location>
</feature>
<evidence type="ECO:0000313" key="13">
    <source>
        <dbReference type="EMBL" id="KGM97534.1"/>
    </source>
</evidence>
<comment type="caution">
    <text evidence="13">The sequence shown here is derived from an EMBL/GenBank/DDBJ whole genome shotgun (WGS) entry which is preliminary data.</text>
</comment>
<keyword evidence="7 12" id="KW-0812">Transmembrane</keyword>
<keyword evidence="10 12" id="KW-0472">Membrane</keyword>
<protein>
    <recommendedName>
        <fullName evidence="3">Probable multidrug resistance protein NorM</fullName>
    </recommendedName>
    <alternativeName>
        <fullName evidence="11">Multidrug-efflux transporter</fullName>
    </alternativeName>
</protein>
<dbReference type="PANTHER" id="PTHR43298">
    <property type="entry name" value="MULTIDRUG RESISTANCE PROTEIN NORM-RELATED"/>
    <property type="match status" value="1"/>
</dbReference>
<feature type="transmembrane region" description="Helical" evidence="12">
    <location>
        <begin position="12"/>
        <end position="33"/>
    </location>
</feature>
<evidence type="ECO:0000256" key="5">
    <source>
        <dbReference type="ARBA" id="ARBA00022449"/>
    </source>
</evidence>
<evidence type="ECO:0000256" key="3">
    <source>
        <dbReference type="ARBA" id="ARBA00020268"/>
    </source>
</evidence>
<feature type="transmembrane region" description="Helical" evidence="12">
    <location>
        <begin position="389"/>
        <end position="411"/>
    </location>
</feature>
<evidence type="ECO:0000256" key="11">
    <source>
        <dbReference type="ARBA" id="ARBA00031636"/>
    </source>
</evidence>
<dbReference type="InterPro" id="IPR002528">
    <property type="entry name" value="MATE_fam"/>
</dbReference>
<evidence type="ECO:0000256" key="1">
    <source>
        <dbReference type="ARBA" id="ARBA00003408"/>
    </source>
</evidence>
<keyword evidence="8 12" id="KW-1133">Transmembrane helix</keyword>
<keyword evidence="6" id="KW-1003">Cell membrane</keyword>
<organism evidence="13 14">
    <name type="scientific">Clostridium novyi A str. 4552</name>
    <dbReference type="NCBI Taxonomy" id="1444289"/>
    <lineage>
        <taxon>Bacteria</taxon>
        <taxon>Bacillati</taxon>
        <taxon>Bacillota</taxon>
        <taxon>Clostridia</taxon>
        <taxon>Eubacteriales</taxon>
        <taxon>Clostridiaceae</taxon>
        <taxon>Clostridium</taxon>
    </lineage>
</organism>
<dbReference type="InterPro" id="IPR048279">
    <property type="entry name" value="MdtK-like"/>
</dbReference>
<evidence type="ECO:0000313" key="14">
    <source>
        <dbReference type="Proteomes" id="UP000030012"/>
    </source>
</evidence>
<evidence type="ECO:0000256" key="2">
    <source>
        <dbReference type="ARBA" id="ARBA00004651"/>
    </source>
</evidence>
<name>A0A0A0I7V0_CLONO</name>
<reference evidence="13 14" key="1">
    <citation type="submission" date="2014-01" db="EMBL/GenBank/DDBJ databases">
        <title>Plasmidome dynamics in the species complex Clostridium novyi sensu lato converts strains of independent lineages into distinctly different pathogens.</title>
        <authorList>
            <person name="Skarin H."/>
            <person name="Segerman B."/>
        </authorList>
    </citation>
    <scope>NUCLEOTIDE SEQUENCE [LARGE SCALE GENOMIC DNA]</scope>
    <source>
        <strain evidence="13 14">4552</strain>
    </source>
</reference>
<feature type="transmembrane region" description="Helical" evidence="12">
    <location>
        <begin position="86"/>
        <end position="111"/>
    </location>
</feature>
<sequence>MLNRSIIKDVLGVSFPVVCEMLVFTLTSVFSLMMVGNFGGNEAVAAVGLGNGIVFTFADILVSEGICIGIAPFVAKNMGARRYKIVEEYATVGFVLGVIISFFTSYLIFTFSQEILTILGAKGDILISSCIFTKITSIAIFFYMITNVIYSILRAIGNTYCPFIISSITALIKILLDIILIFGLIAKPLGILGAAISSVISQFIGFFITLFYIIFRSKVKLKLKYMFCLNFRKIKELLFLSIPSGMEEGTYSIGKLIGNYIVMYTGIVSFASHQITNSIYCISDMIGFAFTTATTSLVGIKRGARRYDEANEYVKNAKFCAVFIMIIIATIIFIMPENIVDLFTGEGENNVITVASRCLVISAVSFPTLSIFAVYSGALKGMGDTKSSFIISLISSWVVTLPLTFYCIRILRLPVYYAWYINVLQSFVEAILIVIWYNYVTMKR</sequence>
<dbReference type="PANTHER" id="PTHR43298:SF4">
    <property type="entry name" value="DRUG_SODIUM ANTIPORTER"/>
    <property type="match status" value="1"/>
</dbReference>
<comment type="subcellular location">
    <subcellularLocation>
        <location evidence="2">Cell membrane</location>
        <topology evidence="2">Multi-pass membrane protein</topology>
    </subcellularLocation>
</comment>
<feature type="transmembrane region" description="Helical" evidence="12">
    <location>
        <begin position="160"/>
        <end position="185"/>
    </location>
</feature>
<keyword evidence="9" id="KW-0406">Ion transport</keyword>
<gene>
    <name evidence="13" type="ORF">Z968_03170</name>
</gene>
<dbReference type="GO" id="GO:0006811">
    <property type="term" value="P:monoatomic ion transport"/>
    <property type="evidence" value="ECO:0007669"/>
    <property type="project" value="UniProtKB-KW"/>
</dbReference>
<feature type="transmembrane region" description="Helical" evidence="12">
    <location>
        <begin position="316"/>
        <end position="334"/>
    </location>
</feature>
<evidence type="ECO:0000256" key="4">
    <source>
        <dbReference type="ARBA" id="ARBA00022448"/>
    </source>
</evidence>
<dbReference type="EMBL" id="JENJ01000009">
    <property type="protein sequence ID" value="KGM97534.1"/>
    <property type="molecule type" value="Genomic_DNA"/>
</dbReference>
<dbReference type="GO" id="GO:0005886">
    <property type="term" value="C:plasma membrane"/>
    <property type="evidence" value="ECO:0007669"/>
    <property type="project" value="UniProtKB-SubCell"/>
</dbReference>
<dbReference type="Pfam" id="PF01554">
    <property type="entry name" value="MatE"/>
    <property type="match status" value="2"/>
</dbReference>
<comment type="function">
    <text evidence="1">Multidrug efflux pump.</text>
</comment>
<dbReference type="AlphaFoldDB" id="A0A0A0I7V0"/>
<dbReference type="GO" id="GO:0015297">
    <property type="term" value="F:antiporter activity"/>
    <property type="evidence" value="ECO:0007669"/>
    <property type="project" value="UniProtKB-KW"/>
</dbReference>
<dbReference type="GO" id="GO:0042910">
    <property type="term" value="F:xenobiotic transmembrane transporter activity"/>
    <property type="evidence" value="ECO:0007669"/>
    <property type="project" value="InterPro"/>
</dbReference>
<feature type="transmembrane region" description="Helical" evidence="12">
    <location>
        <begin position="354"/>
        <end position="377"/>
    </location>
</feature>
<feature type="transmembrane region" description="Helical" evidence="12">
    <location>
        <begin position="191"/>
        <end position="215"/>
    </location>
</feature>
<keyword evidence="4" id="KW-0813">Transport</keyword>
<accession>A0A0A0I7V0</accession>
<dbReference type="Proteomes" id="UP000030012">
    <property type="component" value="Unassembled WGS sequence"/>
</dbReference>
<evidence type="ECO:0000256" key="7">
    <source>
        <dbReference type="ARBA" id="ARBA00022692"/>
    </source>
</evidence>
<evidence type="ECO:0000256" key="10">
    <source>
        <dbReference type="ARBA" id="ARBA00023136"/>
    </source>
</evidence>
<dbReference type="RefSeq" id="WP_039253167.1">
    <property type="nucleotide sequence ID" value="NZ_JENJ01000009.1"/>
</dbReference>
<dbReference type="NCBIfam" id="TIGR00797">
    <property type="entry name" value="matE"/>
    <property type="match status" value="1"/>
</dbReference>